<keyword evidence="3" id="KW-0046">Antibiotic resistance</keyword>
<sequence length="144" mass="16466">MPLMSNVLVPELSVRDWRVSLMFYRDLLGFSCRYIRADEGFAFLERDGAQIMIDQIGLGRDFDSGIQTLERPFGRGLNLQIRVAALDRILSALTHAGVTLHLPLEEKWYDVGEGLESGNRQFVVADPDGYLLRFYEDLGERRVQ</sequence>
<dbReference type="STRING" id="1672749.BJF92_22515"/>
<evidence type="ECO:0000256" key="1">
    <source>
        <dbReference type="ARBA" id="ARBA00011051"/>
    </source>
</evidence>
<dbReference type="PROSITE" id="PS51819">
    <property type="entry name" value="VOC"/>
    <property type="match status" value="1"/>
</dbReference>
<dbReference type="InterPro" id="IPR037523">
    <property type="entry name" value="VOC_core"/>
</dbReference>
<evidence type="ECO:0000259" key="4">
    <source>
        <dbReference type="PROSITE" id="PS51819"/>
    </source>
</evidence>
<dbReference type="InterPro" id="IPR029068">
    <property type="entry name" value="Glyas_Bleomycin-R_OHBP_Dase"/>
</dbReference>
<evidence type="ECO:0000313" key="5">
    <source>
        <dbReference type="EMBL" id="OLP55492.1"/>
    </source>
</evidence>
<dbReference type="Gene3D" id="3.10.180.10">
    <property type="entry name" value="2,3-Dihydroxybiphenyl 1,2-Dioxygenase, domain 1"/>
    <property type="match status" value="1"/>
</dbReference>
<evidence type="ECO:0000313" key="6">
    <source>
        <dbReference type="Proteomes" id="UP000186143"/>
    </source>
</evidence>
<dbReference type="GO" id="GO:0046677">
    <property type="term" value="P:response to antibiotic"/>
    <property type="evidence" value="ECO:0007669"/>
    <property type="project" value="UniProtKB-KW"/>
</dbReference>
<comment type="similarity">
    <text evidence="1">Belongs to the bleomycin resistance protein family.</text>
</comment>
<gene>
    <name evidence="5" type="ORF">BJF92_22515</name>
</gene>
<name>A0A1Q9AJP0_9HYPH</name>
<feature type="domain" description="VOC" evidence="4">
    <location>
        <begin position="6"/>
        <end position="137"/>
    </location>
</feature>
<comment type="caution">
    <text evidence="5">The sequence shown here is derived from an EMBL/GenBank/DDBJ whole genome shotgun (WGS) entry which is preliminary data.</text>
</comment>
<dbReference type="InterPro" id="IPR004360">
    <property type="entry name" value="Glyas_Fos-R_dOase_dom"/>
</dbReference>
<accession>A0A1Q9AJP0</accession>
<dbReference type="AlphaFoldDB" id="A0A1Q9AJP0"/>
<proteinExistence type="inferred from homology"/>
<dbReference type="EMBL" id="MKIO01000029">
    <property type="protein sequence ID" value="OLP55492.1"/>
    <property type="molecule type" value="Genomic_DNA"/>
</dbReference>
<dbReference type="Pfam" id="PF00903">
    <property type="entry name" value="Glyoxalase"/>
    <property type="match status" value="1"/>
</dbReference>
<organism evidence="5 6">
    <name type="scientific">Xaviernesmea rhizosphaerae</name>
    <dbReference type="NCBI Taxonomy" id="1672749"/>
    <lineage>
        <taxon>Bacteria</taxon>
        <taxon>Pseudomonadati</taxon>
        <taxon>Pseudomonadota</taxon>
        <taxon>Alphaproteobacteria</taxon>
        <taxon>Hyphomicrobiales</taxon>
        <taxon>Rhizobiaceae</taxon>
        <taxon>Rhizobium/Agrobacterium group</taxon>
        <taxon>Xaviernesmea</taxon>
    </lineage>
</organism>
<dbReference type="SUPFAM" id="SSF54593">
    <property type="entry name" value="Glyoxalase/Bleomycin resistance protein/Dihydroxybiphenyl dioxygenase"/>
    <property type="match status" value="1"/>
</dbReference>
<dbReference type="Proteomes" id="UP000186143">
    <property type="component" value="Unassembled WGS sequence"/>
</dbReference>
<reference evidence="5 6" key="1">
    <citation type="submission" date="2016-09" db="EMBL/GenBank/DDBJ databases">
        <title>Rhizobium sp. nov., a novel species isolated from the rice rhizosphere.</title>
        <authorList>
            <person name="Zhao J."/>
            <person name="Zhang X."/>
        </authorList>
    </citation>
    <scope>NUCLEOTIDE SEQUENCE [LARGE SCALE GENOMIC DNA]</scope>
    <source>
        <strain evidence="5 6">MH17</strain>
    </source>
</reference>
<protein>
    <recommendedName>
        <fullName evidence="2">Bleomycin resistance protein</fullName>
    </recommendedName>
</protein>
<evidence type="ECO:0000256" key="2">
    <source>
        <dbReference type="ARBA" id="ARBA00021572"/>
    </source>
</evidence>
<evidence type="ECO:0000256" key="3">
    <source>
        <dbReference type="ARBA" id="ARBA00023251"/>
    </source>
</evidence>
<dbReference type="InterPro" id="IPR000335">
    <property type="entry name" value="Bleomycin-R"/>
</dbReference>
<dbReference type="CDD" id="cd08349">
    <property type="entry name" value="BLMA_like"/>
    <property type="match status" value="1"/>
</dbReference>